<dbReference type="InParanoid" id="A0A5F8ASQ2"/>
<organism evidence="2 3">
    <name type="scientific">Macaca mulatta</name>
    <name type="common">Rhesus macaque</name>
    <dbReference type="NCBI Taxonomy" id="9544"/>
    <lineage>
        <taxon>Eukaryota</taxon>
        <taxon>Metazoa</taxon>
        <taxon>Chordata</taxon>
        <taxon>Craniata</taxon>
        <taxon>Vertebrata</taxon>
        <taxon>Euteleostomi</taxon>
        <taxon>Mammalia</taxon>
        <taxon>Eutheria</taxon>
        <taxon>Euarchontoglires</taxon>
        <taxon>Primates</taxon>
        <taxon>Haplorrhini</taxon>
        <taxon>Catarrhini</taxon>
        <taxon>Cercopithecidae</taxon>
        <taxon>Cercopithecinae</taxon>
        <taxon>Macaca</taxon>
    </lineage>
</organism>
<dbReference type="PRINTS" id="PR02045">
    <property type="entry name" value="F138DOMAIN"/>
</dbReference>
<feature type="compositionally biased region" description="Basic and acidic residues" evidence="1">
    <location>
        <begin position="21"/>
        <end position="33"/>
    </location>
</feature>
<dbReference type="Proteomes" id="UP000006718">
    <property type="component" value="Chromosome 19"/>
</dbReference>
<protein>
    <submittedName>
        <fullName evidence="2">Uncharacterized protein</fullName>
    </submittedName>
</protein>
<dbReference type="PANTHER" id="PTHR12138:SF133">
    <property type="entry name" value="SECRETED PROTEIN"/>
    <property type="match status" value="1"/>
</dbReference>
<accession>A0A5F8ASQ2</accession>
<evidence type="ECO:0000313" key="3">
    <source>
        <dbReference type="Proteomes" id="UP000006718"/>
    </source>
</evidence>
<dbReference type="PANTHER" id="PTHR12138">
    <property type="entry name" value="PRIMATE-EXPANDED PROTEIN FAMILY"/>
    <property type="match status" value="1"/>
</dbReference>
<dbReference type="GeneTree" id="ENSGT00940000167556"/>
<dbReference type="Bgee" id="ENSMMUG00000057142">
    <property type="expression patterns" value="Expressed in olfactory segment of nasal mucosa and 8 other cell types or tissues"/>
</dbReference>
<proteinExistence type="predicted"/>
<reference evidence="2" key="4">
    <citation type="submission" date="2025-09" db="UniProtKB">
        <authorList>
            <consortium name="Ensembl"/>
        </authorList>
    </citation>
    <scope>IDENTIFICATION</scope>
    <source>
        <strain evidence="2">17573</strain>
    </source>
</reference>
<reference evidence="2" key="2">
    <citation type="submission" date="2019-01" db="EMBL/GenBank/DDBJ databases">
        <authorList>
            <person name="Graves T."/>
            <person name="Eichler E.E."/>
            <person name="Wilson R.K."/>
        </authorList>
    </citation>
    <scope>NUCLEOTIDE SEQUENCE [LARGE SCALE GENOMIC DNA]</scope>
    <source>
        <strain evidence="2">17573</strain>
    </source>
</reference>
<evidence type="ECO:0000256" key="1">
    <source>
        <dbReference type="SAM" id="MobiDB-lite"/>
    </source>
</evidence>
<dbReference type="AlphaFoldDB" id="A0A5F8ASQ2"/>
<name>A0A5F8ASQ2_MACMU</name>
<reference evidence="3" key="1">
    <citation type="journal article" date="2007" name="Science">
        <title>Evolutionary and biomedical insights from the rhesus macaque genome.</title>
        <authorList>
            <person name="Gibbs R.A."/>
            <person name="Rogers J."/>
            <person name="Katze M.G."/>
            <person name="Bumgarner R."/>
            <person name="Weinstock G.M."/>
            <person name="Mardis E.R."/>
            <person name="Remington K.A."/>
            <person name="Strausberg R.L."/>
            <person name="Venter J.C."/>
            <person name="Wilson R.K."/>
            <person name="Batzer M.A."/>
            <person name="Bustamante C.D."/>
            <person name="Eichler E.E."/>
            <person name="Hahn M.W."/>
            <person name="Hardison R.C."/>
            <person name="Makova K.D."/>
            <person name="Miller W."/>
            <person name="Milosavljevic A."/>
            <person name="Palermo R.E."/>
            <person name="Siepel A."/>
            <person name="Sikela J.M."/>
            <person name="Attaway T."/>
            <person name="Bell S."/>
            <person name="Bernard K.E."/>
            <person name="Buhay C.J."/>
            <person name="Chandrabose M.N."/>
            <person name="Dao M."/>
            <person name="Davis C."/>
            <person name="Delehaunty K.D."/>
            <person name="Ding Y."/>
            <person name="Dinh H.H."/>
            <person name="Dugan-Rocha S."/>
            <person name="Fulton L.A."/>
            <person name="Gabisi R.A."/>
            <person name="Garner T.T."/>
            <person name="Godfrey J."/>
            <person name="Hawes A.C."/>
            <person name="Hernandez J."/>
            <person name="Hines S."/>
            <person name="Holder M."/>
            <person name="Hume J."/>
            <person name="Jhangiani S.N."/>
            <person name="Joshi V."/>
            <person name="Khan Z.M."/>
            <person name="Kirkness E.F."/>
            <person name="Cree A."/>
            <person name="Fowler R.G."/>
            <person name="Lee S."/>
            <person name="Lewis L.R."/>
            <person name="Li Z."/>
            <person name="Liu Y.-S."/>
            <person name="Moore S.M."/>
            <person name="Muzny D."/>
            <person name="Nazareth L.V."/>
            <person name="Ngo D.N."/>
            <person name="Okwuonu G.O."/>
            <person name="Pai G."/>
            <person name="Parker D."/>
            <person name="Paul H.A."/>
            <person name="Pfannkoch C."/>
            <person name="Pohl C.S."/>
            <person name="Rogers Y.-H.C."/>
            <person name="Ruiz S.J."/>
            <person name="Sabo A."/>
            <person name="Santibanez J."/>
            <person name="Schneider B.W."/>
            <person name="Smith S.M."/>
            <person name="Sodergren E."/>
            <person name="Svatek A.F."/>
            <person name="Utterback T.R."/>
            <person name="Vattathil S."/>
            <person name="Warren W."/>
            <person name="White C.S."/>
            <person name="Chinwalla A.T."/>
            <person name="Feng Y."/>
            <person name="Halpern A.L."/>
            <person name="Hillier L.W."/>
            <person name="Huang X."/>
            <person name="Minx P."/>
            <person name="Nelson J.O."/>
            <person name="Pepin K.H."/>
            <person name="Qin X."/>
            <person name="Sutton G.G."/>
            <person name="Venter E."/>
            <person name="Walenz B.P."/>
            <person name="Wallis J.W."/>
            <person name="Worley K.C."/>
            <person name="Yang S.-P."/>
            <person name="Jones S.M."/>
            <person name="Marra M.A."/>
            <person name="Rocchi M."/>
            <person name="Schein J.E."/>
            <person name="Baertsch R."/>
            <person name="Clarke L."/>
            <person name="Csuros M."/>
            <person name="Glasscock J."/>
            <person name="Harris R.A."/>
            <person name="Havlak P."/>
            <person name="Jackson A.R."/>
            <person name="Jiang H."/>
            <person name="Liu Y."/>
            <person name="Messina D.N."/>
            <person name="Shen Y."/>
            <person name="Song H.X.-Z."/>
            <person name="Wylie T."/>
            <person name="Zhang L."/>
            <person name="Birney E."/>
            <person name="Han K."/>
            <person name="Konkel M.K."/>
            <person name="Lee J."/>
            <person name="Smit A.F.A."/>
            <person name="Ullmer B."/>
            <person name="Wang H."/>
            <person name="Xing J."/>
            <person name="Burhans R."/>
            <person name="Cheng Z."/>
            <person name="Karro J.E."/>
            <person name="Ma J."/>
            <person name="Raney B."/>
            <person name="She X."/>
            <person name="Cox M.J."/>
            <person name="Demuth J.P."/>
            <person name="Dumas L.J."/>
            <person name="Han S.-G."/>
            <person name="Hopkins J."/>
            <person name="Karimpour-Fard A."/>
            <person name="Kim Y.H."/>
            <person name="Pollack J.R."/>
            <person name="Vinar T."/>
            <person name="Addo-Quaye C."/>
            <person name="Degenhardt J."/>
            <person name="Denby A."/>
            <person name="Hubisz M.J."/>
            <person name="Indap A."/>
            <person name="Kosiol C."/>
            <person name="Lahn B.T."/>
            <person name="Lawson H.A."/>
            <person name="Marklein A."/>
            <person name="Nielsen R."/>
            <person name="Vallender E.J."/>
            <person name="Clark A.G."/>
            <person name="Ferguson B."/>
            <person name="Hernandez R.D."/>
            <person name="Hirani K."/>
            <person name="Kehrer-Sawatzki H."/>
            <person name="Kolb J."/>
            <person name="Patil S."/>
            <person name="Pu L.-L."/>
            <person name="Ren Y."/>
            <person name="Smith D.G."/>
            <person name="Wheeler D.A."/>
            <person name="Schenck I."/>
            <person name="Ball E.V."/>
            <person name="Chen R."/>
            <person name="Cooper D.N."/>
            <person name="Giardine B."/>
            <person name="Hsu F."/>
            <person name="Kent W.J."/>
            <person name="Lesk A."/>
            <person name="Nelson D.L."/>
            <person name="O'brien W.E."/>
            <person name="Pruefer K."/>
            <person name="Stenson P.D."/>
            <person name="Wallace J.C."/>
            <person name="Ke H."/>
            <person name="Liu X.-M."/>
            <person name="Wang P."/>
            <person name="Xiang A.P."/>
            <person name="Yang F."/>
            <person name="Barber G.P."/>
            <person name="Haussler D."/>
            <person name="Karolchik D."/>
            <person name="Kern A.D."/>
            <person name="Kuhn R.M."/>
            <person name="Smith K.E."/>
            <person name="Zwieg A.S."/>
        </authorList>
    </citation>
    <scope>NUCLEOTIDE SEQUENCE [LARGE SCALE GENOMIC DNA]</scope>
    <source>
        <strain evidence="3">17573</strain>
    </source>
</reference>
<feature type="compositionally biased region" description="Polar residues" evidence="1">
    <location>
        <begin position="1"/>
        <end position="11"/>
    </location>
</feature>
<dbReference type="VEuPathDB" id="HostDB:ENSMMUG00000057142"/>
<evidence type="ECO:0000313" key="2">
    <source>
        <dbReference type="Ensembl" id="ENSMMUP00000079935.1"/>
    </source>
</evidence>
<reference evidence="2" key="3">
    <citation type="submission" date="2025-08" db="UniProtKB">
        <authorList>
            <consortium name="Ensembl"/>
        </authorList>
    </citation>
    <scope>IDENTIFICATION</scope>
    <source>
        <strain evidence="2">17573</strain>
    </source>
</reference>
<keyword evidence="3" id="KW-1185">Reference proteome</keyword>
<feature type="region of interest" description="Disordered" evidence="1">
    <location>
        <begin position="1"/>
        <end position="69"/>
    </location>
</feature>
<sequence>MRAALTTTHASTWMCRHTRTQKAEEPTRQDPRPHGSHLSPARRKQLNPPAGPSPDVPADPTGTDLGGNRWVGGISAPRAPAMQHTAPSSLFYFFEIESHSVSQAGVQWYNLGSLQPPPPGFNDCPASASRVAGTTGTCHHTQLIVVFLIGTGFHHIGQAGLQLLTSGDLPASASQSAGITDVSHGAQGF</sequence>
<dbReference type="Ensembl" id="ENSMMUT00000088313.1">
    <property type="protein sequence ID" value="ENSMMUP00000079935.1"/>
    <property type="gene ID" value="ENSMMUG00000057142.1"/>
</dbReference>